<accession>A0A7C9E4J4</accession>
<dbReference type="InterPro" id="IPR041846">
    <property type="entry name" value="ENL_dom"/>
</dbReference>
<evidence type="ECO:0000256" key="7">
    <source>
        <dbReference type="ARBA" id="ARBA00023180"/>
    </source>
</evidence>
<dbReference type="SUPFAM" id="SSF49503">
    <property type="entry name" value="Cupredoxins"/>
    <property type="match status" value="1"/>
</dbReference>
<evidence type="ECO:0000256" key="3">
    <source>
        <dbReference type="ARBA" id="ARBA00022622"/>
    </source>
</evidence>
<dbReference type="PROSITE" id="PS51485">
    <property type="entry name" value="PHYTOCYANIN"/>
    <property type="match status" value="1"/>
</dbReference>
<proteinExistence type="inferred from homology"/>
<dbReference type="InterPro" id="IPR039391">
    <property type="entry name" value="Phytocyanin-like"/>
</dbReference>
<comment type="similarity">
    <text evidence="9">Belongs to the early nodulin-like (ENODL) family.</text>
</comment>
<dbReference type="InterPro" id="IPR008972">
    <property type="entry name" value="Cupredoxin"/>
</dbReference>
<keyword evidence="6" id="KW-1015">Disulfide bond</keyword>
<keyword evidence="2" id="KW-1003">Cell membrane</keyword>
<evidence type="ECO:0000256" key="6">
    <source>
        <dbReference type="ARBA" id="ARBA00023157"/>
    </source>
</evidence>
<keyword evidence="8" id="KW-0449">Lipoprotein</keyword>
<keyword evidence="7" id="KW-0325">Glycoprotein</keyword>
<protein>
    <recommendedName>
        <fullName evidence="11">Phytocyanin domain-containing protein</fullName>
    </recommendedName>
</protein>
<dbReference type="GO" id="GO:0009055">
    <property type="term" value="F:electron transfer activity"/>
    <property type="evidence" value="ECO:0007669"/>
    <property type="project" value="InterPro"/>
</dbReference>
<evidence type="ECO:0000256" key="5">
    <source>
        <dbReference type="ARBA" id="ARBA00023136"/>
    </source>
</evidence>
<comment type="subcellular location">
    <subcellularLocation>
        <location evidence="1">Cell membrane</location>
        <topology evidence="1">Lipid-anchor</topology>
        <topology evidence="1">GPI-anchor</topology>
    </subcellularLocation>
</comment>
<evidence type="ECO:0000259" key="11">
    <source>
        <dbReference type="PROSITE" id="PS51485"/>
    </source>
</evidence>
<keyword evidence="4 10" id="KW-0732">Signal</keyword>
<dbReference type="PANTHER" id="PTHR33021:SF197">
    <property type="entry name" value="EARLY NODULIN-LIKE PROTEIN 13"/>
    <property type="match status" value="1"/>
</dbReference>
<sequence>MAVSSRVFSSSMVLAFALFLSFTEARDHLVGGKVDAWEVPSSEADSLNKWAEKNRFQIGDYLVWKYDSKKDSVLQVTREAYLSCNTTGPIEVHQGGETKVKLDKSGPYYFISGHQANCEKGEKLIVVVMAARGRRTGAGSPALSPALAPASELEAPAMAPTSGASGLKAGFMLVVGVLAGVGMM</sequence>
<evidence type="ECO:0000256" key="1">
    <source>
        <dbReference type="ARBA" id="ARBA00004609"/>
    </source>
</evidence>
<feature type="chain" id="PRO_5027862478" description="Phytocyanin domain-containing protein" evidence="10">
    <location>
        <begin position="26"/>
        <end position="184"/>
    </location>
</feature>
<dbReference type="PANTHER" id="PTHR33021">
    <property type="entry name" value="BLUE COPPER PROTEIN"/>
    <property type="match status" value="1"/>
</dbReference>
<reference evidence="12" key="2">
    <citation type="submission" date="2020-07" db="EMBL/GenBank/DDBJ databases">
        <authorList>
            <person name="Vera ALvarez R."/>
            <person name="Arias-Moreno D.M."/>
            <person name="Jimenez-Jacinto V."/>
            <person name="Jimenez-Bremont J.F."/>
            <person name="Swaminathan K."/>
            <person name="Moose S.P."/>
            <person name="Guerrero-Gonzalez M.L."/>
            <person name="Marino-Ramirez L."/>
            <person name="Landsman D."/>
            <person name="Rodriguez-Kessler M."/>
            <person name="Delgado-Sanchez P."/>
        </authorList>
    </citation>
    <scope>NUCLEOTIDE SEQUENCE</scope>
    <source>
        <tissue evidence="12">Cladode</tissue>
    </source>
</reference>
<dbReference type="InterPro" id="IPR003245">
    <property type="entry name" value="Phytocyanin_dom"/>
</dbReference>
<dbReference type="Pfam" id="PF02298">
    <property type="entry name" value="Cu_bind_like"/>
    <property type="match status" value="1"/>
</dbReference>
<evidence type="ECO:0000256" key="9">
    <source>
        <dbReference type="ARBA" id="ARBA00035011"/>
    </source>
</evidence>
<reference evidence="12" key="1">
    <citation type="journal article" date="2013" name="J. Plant Res.">
        <title>Effect of fungi and light on seed germination of three Opuntia species from semiarid lands of central Mexico.</title>
        <authorList>
            <person name="Delgado-Sanchez P."/>
            <person name="Jimenez-Bremont J.F."/>
            <person name="Guerrero-Gonzalez Mde L."/>
            <person name="Flores J."/>
        </authorList>
    </citation>
    <scope>NUCLEOTIDE SEQUENCE</scope>
    <source>
        <tissue evidence="12">Cladode</tissue>
    </source>
</reference>
<keyword evidence="3" id="KW-0336">GPI-anchor</keyword>
<name>A0A7C9E4J4_OPUST</name>
<evidence type="ECO:0000256" key="10">
    <source>
        <dbReference type="SAM" id="SignalP"/>
    </source>
</evidence>
<dbReference type="GO" id="GO:0005886">
    <property type="term" value="C:plasma membrane"/>
    <property type="evidence" value="ECO:0007669"/>
    <property type="project" value="UniProtKB-SubCell"/>
</dbReference>
<feature type="domain" description="Phytocyanin" evidence="11">
    <location>
        <begin position="26"/>
        <end position="130"/>
    </location>
</feature>
<dbReference type="GO" id="GO:0098552">
    <property type="term" value="C:side of membrane"/>
    <property type="evidence" value="ECO:0007669"/>
    <property type="project" value="UniProtKB-KW"/>
</dbReference>
<dbReference type="CDD" id="cd11019">
    <property type="entry name" value="OsENODL1_like"/>
    <property type="match status" value="1"/>
</dbReference>
<evidence type="ECO:0000256" key="4">
    <source>
        <dbReference type="ARBA" id="ARBA00022729"/>
    </source>
</evidence>
<dbReference type="EMBL" id="GISG01180181">
    <property type="protein sequence ID" value="MBA4653608.1"/>
    <property type="molecule type" value="Transcribed_RNA"/>
</dbReference>
<evidence type="ECO:0000256" key="2">
    <source>
        <dbReference type="ARBA" id="ARBA00022475"/>
    </source>
</evidence>
<keyword evidence="5" id="KW-0472">Membrane</keyword>
<feature type="signal peptide" evidence="10">
    <location>
        <begin position="1"/>
        <end position="25"/>
    </location>
</feature>
<dbReference type="AlphaFoldDB" id="A0A7C9E4J4"/>
<evidence type="ECO:0000313" key="12">
    <source>
        <dbReference type="EMBL" id="MBA4653608.1"/>
    </source>
</evidence>
<dbReference type="Gene3D" id="2.60.40.420">
    <property type="entry name" value="Cupredoxins - blue copper proteins"/>
    <property type="match status" value="1"/>
</dbReference>
<evidence type="ECO:0000256" key="8">
    <source>
        <dbReference type="ARBA" id="ARBA00023288"/>
    </source>
</evidence>
<organism evidence="12">
    <name type="scientific">Opuntia streptacantha</name>
    <name type="common">Prickly pear cactus</name>
    <name type="synonym">Opuntia cardona</name>
    <dbReference type="NCBI Taxonomy" id="393608"/>
    <lineage>
        <taxon>Eukaryota</taxon>
        <taxon>Viridiplantae</taxon>
        <taxon>Streptophyta</taxon>
        <taxon>Embryophyta</taxon>
        <taxon>Tracheophyta</taxon>
        <taxon>Spermatophyta</taxon>
        <taxon>Magnoliopsida</taxon>
        <taxon>eudicotyledons</taxon>
        <taxon>Gunneridae</taxon>
        <taxon>Pentapetalae</taxon>
        <taxon>Caryophyllales</taxon>
        <taxon>Cactineae</taxon>
        <taxon>Cactaceae</taxon>
        <taxon>Opuntioideae</taxon>
        <taxon>Opuntia</taxon>
    </lineage>
</organism>
<dbReference type="FunFam" id="2.60.40.420:FF:000010">
    <property type="entry name" value="Early nodulin-like protein 1"/>
    <property type="match status" value="1"/>
</dbReference>